<gene>
    <name evidence="5" type="ORF">GCM10011511_00560</name>
</gene>
<dbReference type="SMART" id="SM00342">
    <property type="entry name" value="HTH_ARAC"/>
    <property type="match status" value="1"/>
</dbReference>
<dbReference type="Proteomes" id="UP000607559">
    <property type="component" value="Unassembled WGS sequence"/>
</dbReference>
<dbReference type="PANTHER" id="PTHR43280">
    <property type="entry name" value="ARAC-FAMILY TRANSCRIPTIONAL REGULATOR"/>
    <property type="match status" value="1"/>
</dbReference>
<keyword evidence="1" id="KW-0805">Transcription regulation</keyword>
<name>A0A8J2U6G8_9BACT</name>
<dbReference type="PANTHER" id="PTHR43280:SF32">
    <property type="entry name" value="TRANSCRIPTIONAL REGULATORY PROTEIN"/>
    <property type="match status" value="1"/>
</dbReference>
<dbReference type="EMBL" id="BMJC01000001">
    <property type="protein sequence ID" value="GGA81508.1"/>
    <property type="molecule type" value="Genomic_DNA"/>
</dbReference>
<sequence length="299" mass="34765">MLPTQSTETRNEKQDWMPANLKKELGHFNVCRLSEVLGKPHGPMPYRRIDYYKISLMLGNNRLEYADKVLEINSPSLVFSNPLIPYKWERLSENPTGYFCIFTEAFFRQFGHLRDYPLYQPGNIPVFTLSDEQSATVTALYERMLAEIRSDYAFKYDVIRTLVFELIHLALKMQPANTSIYANSNASVRISSLFMELLERQFPIESPSHQIALRSPSEYASQMAIHVNHLNRALREVSGKTTTKLIAERIIQEAKSLLRHTTWNIGEVAWCLGFEERSHFINFFKKNTRLSPGTYRENQ</sequence>
<dbReference type="PROSITE" id="PS01124">
    <property type="entry name" value="HTH_ARAC_FAMILY_2"/>
    <property type="match status" value="1"/>
</dbReference>
<proteinExistence type="predicted"/>
<dbReference type="InterPro" id="IPR018060">
    <property type="entry name" value="HTH_AraC"/>
</dbReference>
<protein>
    <submittedName>
        <fullName evidence="5">AraC family transcriptional regulator</fullName>
    </submittedName>
</protein>
<keyword evidence="2" id="KW-0238">DNA-binding</keyword>
<dbReference type="Gene3D" id="1.10.10.60">
    <property type="entry name" value="Homeodomain-like"/>
    <property type="match status" value="1"/>
</dbReference>
<dbReference type="GO" id="GO:0043565">
    <property type="term" value="F:sequence-specific DNA binding"/>
    <property type="evidence" value="ECO:0007669"/>
    <property type="project" value="InterPro"/>
</dbReference>
<feature type="domain" description="HTH araC/xylS-type" evidence="4">
    <location>
        <begin position="217"/>
        <end position="298"/>
    </location>
</feature>
<evidence type="ECO:0000256" key="2">
    <source>
        <dbReference type="ARBA" id="ARBA00023125"/>
    </source>
</evidence>
<reference evidence="5" key="1">
    <citation type="journal article" date="2014" name="Int. J. Syst. Evol. Microbiol.">
        <title>Complete genome sequence of Corynebacterium casei LMG S-19264T (=DSM 44701T), isolated from a smear-ripened cheese.</title>
        <authorList>
            <consortium name="US DOE Joint Genome Institute (JGI-PGF)"/>
            <person name="Walter F."/>
            <person name="Albersmeier A."/>
            <person name="Kalinowski J."/>
            <person name="Ruckert C."/>
        </authorList>
    </citation>
    <scope>NUCLEOTIDE SEQUENCE</scope>
    <source>
        <strain evidence="5">CGMCC 1.15448</strain>
    </source>
</reference>
<evidence type="ECO:0000259" key="4">
    <source>
        <dbReference type="PROSITE" id="PS01124"/>
    </source>
</evidence>
<dbReference type="SUPFAM" id="SSF46689">
    <property type="entry name" value="Homeodomain-like"/>
    <property type="match status" value="1"/>
</dbReference>
<dbReference type="AlphaFoldDB" id="A0A8J2U6G8"/>
<evidence type="ECO:0000313" key="6">
    <source>
        <dbReference type="Proteomes" id="UP000607559"/>
    </source>
</evidence>
<dbReference type="RefSeq" id="WP_188927402.1">
    <property type="nucleotide sequence ID" value="NZ_BMJC01000001.1"/>
</dbReference>
<evidence type="ECO:0000313" key="5">
    <source>
        <dbReference type="EMBL" id="GGA81508.1"/>
    </source>
</evidence>
<evidence type="ECO:0000256" key="3">
    <source>
        <dbReference type="ARBA" id="ARBA00023163"/>
    </source>
</evidence>
<reference evidence="5" key="2">
    <citation type="submission" date="2020-09" db="EMBL/GenBank/DDBJ databases">
        <authorList>
            <person name="Sun Q."/>
            <person name="Zhou Y."/>
        </authorList>
    </citation>
    <scope>NUCLEOTIDE SEQUENCE</scope>
    <source>
        <strain evidence="5">CGMCC 1.15448</strain>
    </source>
</reference>
<dbReference type="GO" id="GO:0003700">
    <property type="term" value="F:DNA-binding transcription factor activity"/>
    <property type="evidence" value="ECO:0007669"/>
    <property type="project" value="InterPro"/>
</dbReference>
<dbReference type="SUPFAM" id="SSF51215">
    <property type="entry name" value="Regulatory protein AraC"/>
    <property type="match status" value="1"/>
</dbReference>
<keyword evidence="6" id="KW-1185">Reference proteome</keyword>
<accession>A0A8J2U6G8</accession>
<evidence type="ECO:0000256" key="1">
    <source>
        <dbReference type="ARBA" id="ARBA00023015"/>
    </source>
</evidence>
<dbReference type="Pfam" id="PF12833">
    <property type="entry name" value="HTH_18"/>
    <property type="match status" value="1"/>
</dbReference>
<keyword evidence="3" id="KW-0804">Transcription</keyword>
<organism evidence="5 6">
    <name type="scientific">Puia dinghuensis</name>
    <dbReference type="NCBI Taxonomy" id="1792502"/>
    <lineage>
        <taxon>Bacteria</taxon>
        <taxon>Pseudomonadati</taxon>
        <taxon>Bacteroidota</taxon>
        <taxon>Chitinophagia</taxon>
        <taxon>Chitinophagales</taxon>
        <taxon>Chitinophagaceae</taxon>
        <taxon>Puia</taxon>
    </lineage>
</organism>
<dbReference type="InterPro" id="IPR009057">
    <property type="entry name" value="Homeodomain-like_sf"/>
</dbReference>
<dbReference type="InterPro" id="IPR037923">
    <property type="entry name" value="HTH-like"/>
</dbReference>
<comment type="caution">
    <text evidence="5">The sequence shown here is derived from an EMBL/GenBank/DDBJ whole genome shotgun (WGS) entry which is preliminary data.</text>
</comment>